<comment type="caution">
    <text evidence="4">The sequence shown here is derived from an EMBL/GenBank/DDBJ whole genome shotgun (WGS) entry which is preliminary data.</text>
</comment>
<keyword evidence="1 2" id="KW-0238">DNA-binding</keyword>
<dbReference type="Gene3D" id="1.10.150.130">
    <property type="match status" value="1"/>
</dbReference>
<dbReference type="InterPro" id="IPR004107">
    <property type="entry name" value="Integrase_SAM-like_N"/>
</dbReference>
<evidence type="ECO:0000256" key="2">
    <source>
        <dbReference type="PROSITE-ProRule" id="PRU01248"/>
    </source>
</evidence>
<evidence type="ECO:0000256" key="1">
    <source>
        <dbReference type="ARBA" id="ARBA00023125"/>
    </source>
</evidence>
<evidence type="ECO:0000313" key="5">
    <source>
        <dbReference type="Proteomes" id="UP001595882"/>
    </source>
</evidence>
<accession>A0ABV8WX23</accession>
<protein>
    <submittedName>
        <fullName evidence="4">Tyrosine-type recombinase/integrase</fullName>
    </submittedName>
</protein>
<gene>
    <name evidence="4" type="ORF">ACFOY7_15265</name>
</gene>
<dbReference type="InterPro" id="IPR010998">
    <property type="entry name" value="Integrase_recombinase_N"/>
</dbReference>
<keyword evidence="5" id="KW-1185">Reference proteome</keyword>
<dbReference type="Proteomes" id="UP001595882">
    <property type="component" value="Unassembled WGS sequence"/>
</dbReference>
<dbReference type="InterPro" id="IPR011010">
    <property type="entry name" value="DNA_brk_join_enz"/>
</dbReference>
<feature type="domain" description="Core-binding (CB)" evidence="3">
    <location>
        <begin position="1"/>
        <end position="83"/>
    </location>
</feature>
<dbReference type="InterPro" id="IPR044068">
    <property type="entry name" value="CB"/>
</dbReference>
<reference evidence="5" key="1">
    <citation type="journal article" date="2019" name="Int. J. Syst. Evol. Microbiol.">
        <title>The Global Catalogue of Microorganisms (GCM) 10K type strain sequencing project: providing services to taxonomists for standard genome sequencing and annotation.</title>
        <authorList>
            <consortium name="The Broad Institute Genomics Platform"/>
            <consortium name="The Broad Institute Genome Sequencing Center for Infectious Disease"/>
            <person name="Wu L."/>
            <person name="Ma J."/>
        </authorList>
    </citation>
    <scope>NUCLEOTIDE SEQUENCE [LARGE SCALE GENOMIC DNA]</scope>
    <source>
        <strain evidence="5">CCUG 37865</strain>
    </source>
</reference>
<organism evidence="4 5">
    <name type="scientific">Gracilibacillus xinjiangensis</name>
    <dbReference type="NCBI Taxonomy" id="1193282"/>
    <lineage>
        <taxon>Bacteria</taxon>
        <taxon>Bacillati</taxon>
        <taxon>Bacillota</taxon>
        <taxon>Bacilli</taxon>
        <taxon>Bacillales</taxon>
        <taxon>Bacillaceae</taxon>
        <taxon>Gracilibacillus</taxon>
    </lineage>
</organism>
<dbReference type="RefSeq" id="WP_390253075.1">
    <property type="nucleotide sequence ID" value="NZ_JBHSDT010000008.1"/>
</dbReference>
<dbReference type="EMBL" id="JBHSDT010000008">
    <property type="protein sequence ID" value="MFC4404427.1"/>
    <property type="molecule type" value="Genomic_DNA"/>
</dbReference>
<dbReference type="SUPFAM" id="SSF56349">
    <property type="entry name" value="DNA breaking-rejoining enzymes"/>
    <property type="match status" value="1"/>
</dbReference>
<dbReference type="PROSITE" id="PS51900">
    <property type="entry name" value="CB"/>
    <property type="match status" value="1"/>
</dbReference>
<proteinExistence type="predicted"/>
<sequence>MPYGFSRFLEEQGKSQQTIKDYQLVIQLFFQYIDKKYHKEKELYEINPRDIKDFLQAKLDAGNNSSTVNKYLTILRVFFDYIWQIGKVSIDPVMKIKSIPGKKQNINQLGQNYMELLTLLPEIRNHPNYTVQRKLVYLLALKGLRNIDFHFRKQDIQIEKDHVNLLLKHRIITFEDKADVDLFIEQYNWMKHHETPYFLITKKHDQSITPIAFTTIVSHLEIISKDFFLKPKLTVSSIRKIYATYLYQEERMTIEDIAYILGIEIASATKLIRNSLEDKYRIKN</sequence>
<dbReference type="Pfam" id="PF02899">
    <property type="entry name" value="Phage_int_SAM_1"/>
    <property type="match status" value="1"/>
</dbReference>
<name>A0ABV8WX23_9BACI</name>
<evidence type="ECO:0000313" key="4">
    <source>
        <dbReference type="EMBL" id="MFC4404427.1"/>
    </source>
</evidence>
<evidence type="ECO:0000259" key="3">
    <source>
        <dbReference type="PROSITE" id="PS51900"/>
    </source>
</evidence>